<reference evidence="2" key="1">
    <citation type="journal article" date="2005" name="Nature">
        <title>Sequencing of Aspergillus nidulans and comparative analysis with A. fumigatus and A. oryzae.</title>
        <authorList>
            <person name="Galagan J.E."/>
            <person name="Calvo S.E."/>
            <person name="Cuomo C."/>
            <person name="Ma L.J."/>
            <person name="Wortman J.R."/>
            <person name="Batzoglou S."/>
            <person name="Lee S.I."/>
            <person name="Basturkmen M."/>
            <person name="Spevak C.C."/>
            <person name="Clutterbuck J."/>
            <person name="Kapitonov V."/>
            <person name="Jurka J."/>
            <person name="Scazzocchio C."/>
            <person name="Farman M."/>
            <person name="Butler J."/>
            <person name="Purcell S."/>
            <person name="Harris S."/>
            <person name="Braus G.H."/>
            <person name="Draht O."/>
            <person name="Busch S."/>
            <person name="D'Enfert C."/>
            <person name="Bouchier C."/>
            <person name="Goldman G.H."/>
            <person name="Bell-Pedersen D."/>
            <person name="Griffiths-Jones S."/>
            <person name="Doonan J.H."/>
            <person name="Yu J."/>
            <person name="Vienken K."/>
            <person name="Pain A."/>
            <person name="Freitag M."/>
            <person name="Selker E.U."/>
            <person name="Archer D.B."/>
            <person name="Penalva M.A."/>
            <person name="Oakley B.R."/>
            <person name="Momany M."/>
            <person name="Tanaka T."/>
            <person name="Kumagai T."/>
            <person name="Asai K."/>
            <person name="Machida M."/>
            <person name="Nierman W.C."/>
            <person name="Denning D.W."/>
            <person name="Caddick M."/>
            <person name="Hynes M."/>
            <person name="Paoletti M."/>
            <person name="Fischer R."/>
            <person name="Miller B."/>
            <person name="Dyer P."/>
            <person name="Sachs M.S."/>
            <person name="Osmani S.A."/>
            <person name="Birren B.W."/>
        </authorList>
    </citation>
    <scope>NUCLEOTIDE SEQUENCE [LARGE SCALE GENOMIC DNA]</scope>
    <source>
        <strain evidence="2">FGSC A4 / ATCC 38163 / CBS 112.46 / NRRL 194 / M139</strain>
    </source>
</reference>
<sequence>MYLRLGALKDSQGLARQMAIASEQEVALDELIFTRYQPASNTRWQQQRLRSQENGTRDTATVGLQITTAQQLTIALPLPAQRWSRRRQREPPVRNTWSQLAVIGYKTLGTEVASFHRLVGGQ</sequence>
<reference evidence="2" key="2">
    <citation type="journal article" date="2009" name="Fungal Genet. Biol.">
        <title>The 2008 update of the Aspergillus nidulans genome annotation: a community effort.</title>
        <authorList>
            <person name="Wortman J.R."/>
            <person name="Gilsenan J.M."/>
            <person name="Joardar V."/>
            <person name="Deegan J."/>
            <person name="Clutterbuck J."/>
            <person name="Andersen M.R."/>
            <person name="Archer D."/>
            <person name="Bencina M."/>
            <person name="Braus G."/>
            <person name="Coutinho P."/>
            <person name="von Dohren H."/>
            <person name="Doonan J."/>
            <person name="Driessen A.J."/>
            <person name="Durek P."/>
            <person name="Espeso E."/>
            <person name="Fekete E."/>
            <person name="Flipphi M."/>
            <person name="Estrada C.G."/>
            <person name="Geysens S."/>
            <person name="Goldman G."/>
            <person name="de Groot P.W."/>
            <person name="Hansen K."/>
            <person name="Harris S.D."/>
            <person name="Heinekamp T."/>
            <person name="Helmstaedt K."/>
            <person name="Henrissat B."/>
            <person name="Hofmann G."/>
            <person name="Homan T."/>
            <person name="Horio T."/>
            <person name="Horiuchi H."/>
            <person name="James S."/>
            <person name="Jones M."/>
            <person name="Karaffa L."/>
            <person name="Karanyi Z."/>
            <person name="Kato M."/>
            <person name="Keller N."/>
            <person name="Kelly D.E."/>
            <person name="Kiel J.A."/>
            <person name="Kim J.M."/>
            <person name="van der Klei I.J."/>
            <person name="Klis F.M."/>
            <person name="Kovalchuk A."/>
            <person name="Krasevec N."/>
            <person name="Kubicek C.P."/>
            <person name="Liu B."/>
            <person name="Maccabe A."/>
            <person name="Meyer V."/>
            <person name="Mirabito P."/>
            <person name="Miskei M."/>
            <person name="Mos M."/>
            <person name="Mullins J."/>
            <person name="Nelson D.R."/>
            <person name="Nielsen J."/>
            <person name="Oakley B.R."/>
            <person name="Osmani S.A."/>
            <person name="Pakula T."/>
            <person name="Paszewski A."/>
            <person name="Paulsen I."/>
            <person name="Pilsyk S."/>
            <person name="Pocsi I."/>
            <person name="Punt P.J."/>
            <person name="Ram A.F."/>
            <person name="Ren Q."/>
            <person name="Robellet X."/>
            <person name="Robson G."/>
            <person name="Seiboth B."/>
            <person name="van Solingen P."/>
            <person name="Specht T."/>
            <person name="Sun J."/>
            <person name="Taheri-Talesh N."/>
            <person name="Takeshita N."/>
            <person name="Ussery D."/>
            <person name="vanKuyk P.A."/>
            <person name="Visser H."/>
            <person name="van de Vondervoort P.J."/>
            <person name="de Vries R.P."/>
            <person name="Walton J."/>
            <person name="Xiang X."/>
            <person name="Xiong Y."/>
            <person name="Zeng A.P."/>
            <person name="Brandt B.W."/>
            <person name="Cornell M.J."/>
            <person name="van den Hondel C.A."/>
            <person name="Visser J."/>
            <person name="Oliver S.G."/>
            <person name="Turner G."/>
        </authorList>
    </citation>
    <scope>GENOME REANNOTATION</scope>
    <source>
        <strain evidence="2">FGSC A4 / ATCC 38163 / CBS 112.46 / NRRL 194 / M139</strain>
    </source>
</reference>
<dbReference type="InParanoid" id="Q5B378"/>
<evidence type="ECO:0000313" key="2">
    <source>
        <dbReference type="Proteomes" id="UP000000560"/>
    </source>
</evidence>
<dbReference type="KEGG" id="ani:ANIA_05002"/>
<dbReference type="GeneID" id="2872797"/>
<organism evidence="1 2">
    <name type="scientific">Emericella nidulans (strain FGSC A4 / ATCC 38163 / CBS 112.46 / NRRL 194 / M139)</name>
    <name type="common">Aspergillus nidulans</name>
    <dbReference type="NCBI Taxonomy" id="227321"/>
    <lineage>
        <taxon>Eukaryota</taxon>
        <taxon>Fungi</taxon>
        <taxon>Dikarya</taxon>
        <taxon>Ascomycota</taxon>
        <taxon>Pezizomycotina</taxon>
        <taxon>Eurotiomycetes</taxon>
        <taxon>Eurotiomycetidae</taxon>
        <taxon>Eurotiales</taxon>
        <taxon>Aspergillaceae</taxon>
        <taxon>Aspergillus</taxon>
        <taxon>Aspergillus subgen. Nidulantes</taxon>
    </lineage>
</organism>
<dbReference type="VEuPathDB" id="FungiDB:AN5002"/>
<name>Q5B378_EMENI</name>
<protein>
    <submittedName>
        <fullName evidence="1">Uncharacterized protein</fullName>
    </submittedName>
</protein>
<proteinExistence type="predicted"/>
<dbReference type="RefSeq" id="XP_662606.1">
    <property type="nucleotide sequence ID" value="XM_657514.1"/>
</dbReference>
<accession>Q5B378</accession>
<keyword evidence="2" id="KW-1185">Reference proteome</keyword>
<dbReference type="HOGENOM" id="CLU_2026710_0_0_1"/>
<gene>
    <name evidence="1" type="ORF">ANIA_05002</name>
</gene>
<dbReference type="EMBL" id="BN001303">
    <property type="protein sequence ID" value="CBF76302.1"/>
    <property type="molecule type" value="Genomic_DNA"/>
</dbReference>
<accession>C8V8M3</accession>
<dbReference type="AlphaFoldDB" id="Q5B378"/>
<evidence type="ECO:0000313" key="1">
    <source>
        <dbReference type="EMBL" id="CBF76302.1"/>
    </source>
</evidence>
<dbReference type="Proteomes" id="UP000000560">
    <property type="component" value="Chromosome III"/>
</dbReference>